<dbReference type="EMBL" id="DF143429">
    <property type="protein sequence ID" value="GAA53146.1"/>
    <property type="molecule type" value="Genomic_DNA"/>
</dbReference>
<dbReference type="AlphaFoldDB" id="G7YJL3"/>
<feature type="compositionally biased region" description="Basic and acidic residues" evidence="1">
    <location>
        <begin position="51"/>
        <end position="69"/>
    </location>
</feature>
<feature type="compositionally biased region" description="Polar residues" evidence="1">
    <location>
        <begin position="29"/>
        <end position="49"/>
    </location>
</feature>
<name>G7YJL3_CLOSI</name>
<evidence type="ECO:0000313" key="3">
    <source>
        <dbReference type="Proteomes" id="UP000008909"/>
    </source>
</evidence>
<feature type="region of interest" description="Disordered" evidence="1">
    <location>
        <begin position="1"/>
        <end position="69"/>
    </location>
</feature>
<feature type="compositionally biased region" description="Basic residues" evidence="1">
    <location>
        <begin position="1"/>
        <end position="10"/>
    </location>
</feature>
<evidence type="ECO:0000256" key="1">
    <source>
        <dbReference type="SAM" id="MobiDB-lite"/>
    </source>
</evidence>
<evidence type="ECO:0000313" key="2">
    <source>
        <dbReference type="EMBL" id="GAA53146.1"/>
    </source>
</evidence>
<reference key="2">
    <citation type="submission" date="2011-10" db="EMBL/GenBank/DDBJ databases">
        <title>The genome and transcriptome sequence of Clonorchis sinensis provide insights into the carcinogenic liver fluke.</title>
        <authorList>
            <person name="Wang X."/>
            <person name="Huang Y."/>
            <person name="Chen W."/>
            <person name="Liu H."/>
            <person name="Guo L."/>
            <person name="Chen Y."/>
            <person name="Luo F."/>
            <person name="Zhou W."/>
            <person name="Sun J."/>
            <person name="Mao Q."/>
            <person name="Liang P."/>
            <person name="Zhou C."/>
            <person name="Tian Y."/>
            <person name="Men J."/>
            <person name="Lv X."/>
            <person name="Huang L."/>
            <person name="Zhou J."/>
            <person name="Hu Y."/>
            <person name="Li R."/>
            <person name="Zhang F."/>
            <person name="Lei H."/>
            <person name="Li X."/>
            <person name="Hu X."/>
            <person name="Liang C."/>
            <person name="Xu J."/>
            <person name="Wu Z."/>
            <person name="Yu X."/>
        </authorList>
    </citation>
    <scope>NUCLEOTIDE SEQUENCE</scope>
    <source>
        <strain>Henan</strain>
    </source>
</reference>
<organism evidence="2 3">
    <name type="scientific">Clonorchis sinensis</name>
    <name type="common">Chinese liver fluke</name>
    <dbReference type="NCBI Taxonomy" id="79923"/>
    <lineage>
        <taxon>Eukaryota</taxon>
        <taxon>Metazoa</taxon>
        <taxon>Spiralia</taxon>
        <taxon>Lophotrochozoa</taxon>
        <taxon>Platyhelminthes</taxon>
        <taxon>Trematoda</taxon>
        <taxon>Digenea</taxon>
        <taxon>Opisthorchiida</taxon>
        <taxon>Opisthorchiata</taxon>
        <taxon>Opisthorchiidae</taxon>
        <taxon>Clonorchis</taxon>
    </lineage>
</organism>
<dbReference type="Proteomes" id="UP000008909">
    <property type="component" value="Unassembled WGS sequence"/>
</dbReference>
<sequence length="345" mass="39246">MGNCHSKKTKSPIVTTESYHDNFQVDPTLFQSSTINRPTATQRPPQQSSNHKRDDEQNERNIKPVKKESYSVWKADKDMKLEEKRVEVTSTESHQNDGFVRFVKSGGLMGDLIESNKPPPGWNEMLRKRYPVCCKPVETKDGSLLYQATIHINDEELATKRHFLAFFQIRPHLLDPHEFIDWCKQNHMYNTILDYIALYATSRLHGPGSMCLRGLPKEPNAVKVMMTDRFVLPTGIFRAVIFYARTEQAVRRMVNIYLKRLPPSAARSVRCGFPEELVINTPAFNAQLPTSPPQTIGGRNCGSYNHCTTSTRFLTADDDDDGNNNRFGGLGAGVSLRRPGKFQLR</sequence>
<keyword evidence="3" id="KW-1185">Reference proteome</keyword>
<proteinExistence type="predicted"/>
<gene>
    <name evidence="2" type="ORF">CLF_109627</name>
</gene>
<reference evidence="2" key="1">
    <citation type="journal article" date="2011" name="Genome Biol.">
        <title>The draft genome of the carcinogenic human liver fluke Clonorchis sinensis.</title>
        <authorList>
            <person name="Wang X."/>
            <person name="Chen W."/>
            <person name="Huang Y."/>
            <person name="Sun J."/>
            <person name="Men J."/>
            <person name="Liu H."/>
            <person name="Luo F."/>
            <person name="Guo L."/>
            <person name="Lv X."/>
            <person name="Deng C."/>
            <person name="Zhou C."/>
            <person name="Fan Y."/>
            <person name="Li X."/>
            <person name="Huang L."/>
            <person name="Hu Y."/>
            <person name="Liang C."/>
            <person name="Hu X."/>
            <person name="Xu J."/>
            <person name="Yu X."/>
        </authorList>
    </citation>
    <scope>NUCLEOTIDE SEQUENCE [LARGE SCALE GENOMIC DNA]</scope>
    <source>
        <strain evidence="2">Henan</strain>
    </source>
</reference>
<protein>
    <submittedName>
        <fullName evidence="2">Uncharacterized protein</fullName>
    </submittedName>
</protein>
<accession>G7YJL3</accession>